<dbReference type="Gene3D" id="3.10.50.40">
    <property type="match status" value="1"/>
</dbReference>
<evidence type="ECO:0000256" key="2">
    <source>
        <dbReference type="ARBA" id="ARBA00013194"/>
    </source>
</evidence>
<dbReference type="EC" id="5.2.1.8" evidence="2 5"/>
<dbReference type="InterPro" id="IPR044609">
    <property type="entry name" value="FKBP2/11"/>
</dbReference>
<evidence type="ECO:0000313" key="8">
    <source>
        <dbReference type="Proteomes" id="UP000054630"/>
    </source>
</evidence>
<keyword evidence="3 5" id="KW-0697">Rotamase</keyword>
<dbReference type="PROSITE" id="PS50059">
    <property type="entry name" value="FKBP_PPIASE"/>
    <property type="match status" value="1"/>
</dbReference>
<evidence type="ECO:0000256" key="3">
    <source>
        <dbReference type="ARBA" id="ARBA00023110"/>
    </source>
</evidence>
<proteinExistence type="predicted"/>
<feature type="domain" description="PPIase FKBP-type" evidence="6">
    <location>
        <begin position="52"/>
        <end position="140"/>
    </location>
</feature>
<keyword evidence="8" id="KW-1185">Reference proteome</keyword>
<dbReference type="PANTHER" id="PTHR45779:SF7">
    <property type="entry name" value="PEPTIDYLPROLYL ISOMERASE"/>
    <property type="match status" value="1"/>
</dbReference>
<dbReference type="InterPro" id="IPR046357">
    <property type="entry name" value="PPIase_dom_sf"/>
</dbReference>
<comment type="catalytic activity">
    <reaction evidence="1 5">
        <text>[protein]-peptidylproline (omega=180) = [protein]-peptidylproline (omega=0)</text>
        <dbReference type="Rhea" id="RHEA:16237"/>
        <dbReference type="Rhea" id="RHEA-COMP:10747"/>
        <dbReference type="Rhea" id="RHEA-COMP:10748"/>
        <dbReference type="ChEBI" id="CHEBI:83833"/>
        <dbReference type="ChEBI" id="CHEBI:83834"/>
        <dbReference type="EC" id="5.2.1.8"/>
    </reaction>
</comment>
<evidence type="ECO:0000313" key="7">
    <source>
        <dbReference type="EMBL" id="KRX23018.1"/>
    </source>
</evidence>
<dbReference type="InterPro" id="IPR001179">
    <property type="entry name" value="PPIase_FKBP_dom"/>
</dbReference>
<dbReference type="AlphaFoldDB" id="A0A0V0S8Z8"/>
<comment type="caution">
    <text evidence="7">The sequence shown here is derived from an EMBL/GenBank/DDBJ whole genome shotgun (WGS) entry which is preliminary data.</text>
</comment>
<evidence type="ECO:0000256" key="1">
    <source>
        <dbReference type="ARBA" id="ARBA00000971"/>
    </source>
</evidence>
<sequence length="146" mass="16536">MFLQMKFLMVIHYVYLLLNFNVIFETLADMKSNLKIDVKEKPESCNRKSKKGDALHVHYKGSLADGTEFDSSYNRNQPFIFTIGAGQVIGGWESGLLNMCEGEIRQLIIPPELGYGDRGAPPVIPPHSTLHFEVKLLKIDRPTNEL</sequence>
<evidence type="ECO:0000256" key="5">
    <source>
        <dbReference type="PROSITE-ProRule" id="PRU00277"/>
    </source>
</evidence>
<accession>A0A0V0S8Z8</accession>
<dbReference type="SUPFAM" id="SSF54534">
    <property type="entry name" value="FKBP-like"/>
    <property type="match status" value="1"/>
</dbReference>
<dbReference type="EMBL" id="JYDL01000027">
    <property type="protein sequence ID" value="KRX23018.1"/>
    <property type="molecule type" value="Genomic_DNA"/>
</dbReference>
<dbReference type="GO" id="GO:0003755">
    <property type="term" value="F:peptidyl-prolyl cis-trans isomerase activity"/>
    <property type="evidence" value="ECO:0007669"/>
    <property type="project" value="UniProtKB-KW"/>
</dbReference>
<evidence type="ECO:0000259" key="6">
    <source>
        <dbReference type="PROSITE" id="PS50059"/>
    </source>
</evidence>
<dbReference type="FunFam" id="3.10.50.40:FF:000006">
    <property type="entry name" value="Peptidyl-prolyl cis-trans isomerase"/>
    <property type="match status" value="1"/>
</dbReference>
<reference evidence="7 8" key="1">
    <citation type="submission" date="2015-01" db="EMBL/GenBank/DDBJ databases">
        <title>Evolution of Trichinella species and genotypes.</title>
        <authorList>
            <person name="Korhonen P.K."/>
            <person name="Edoardo P."/>
            <person name="Giuseppe L.R."/>
            <person name="Gasser R.B."/>
        </authorList>
    </citation>
    <scope>NUCLEOTIDE SEQUENCE [LARGE SCALE GENOMIC DNA]</scope>
    <source>
        <strain evidence="7">ISS37</strain>
    </source>
</reference>
<organism evidence="7 8">
    <name type="scientific">Trichinella nelsoni</name>
    <dbReference type="NCBI Taxonomy" id="6336"/>
    <lineage>
        <taxon>Eukaryota</taxon>
        <taxon>Metazoa</taxon>
        <taxon>Ecdysozoa</taxon>
        <taxon>Nematoda</taxon>
        <taxon>Enoplea</taxon>
        <taxon>Dorylaimia</taxon>
        <taxon>Trichinellida</taxon>
        <taxon>Trichinellidae</taxon>
        <taxon>Trichinella</taxon>
    </lineage>
</organism>
<gene>
    <name evidence="7" type="primary">FKBP2</name>
    <name evidence="7" type="ORF">T07_3925</name>
</gene>
<dbReference type="STRING" id="6336.A0A0V0S8Z8"/>
<protein>
    <recommendedName>
        <fullName evidence="2 5">peptidylprolyl isomerase</fullName>
        <ecNumber evidence="2 5">5.2.1.8</ecNumber>
    </recommendedName>
</protein>
<dbReference type="GO" id="GO:0005783">
    <property type="term" value="C:endoplasmic reticulum"/>
    <property type="evidence" value="ECO:0007669"/>
    <property type="project" value="TreeGrafter"/>
</dbReference>
<evidence type="ECO:0000256" key="4">
    <source>
        <dbReference type="ARBA" id="ARBA00023235"/>
    </source>
</evidence>
<name>A0A0V0S8Z8_9BILA</name>
<dbReference type="PANTHER" id="PTHR45779">
    <property type="entry name" value="PEPTIDYLPROLYL ISOMERASE"/>
    <property type="match status" value="1"/>
</dbReference>
<dbReference type="Pfam" id="PF00254">
    <property type="entry name" value="FKBP_C"/>
    <property type="match status" value="1"/>
</dbReference>
<dbReference type="Proteomes" id="UP000054630">
    <property type="component" value="Unassembled WGS sequence"/>
</dbReference>
<keyword evidence="4 5" id="KW-0413">Isomerase</keyword>